<evidence type="ECO:0000256" key="1">
    <source>
        <dbReference type="SAM" id="MobiDB-lite"/>
    </source>
</evidence>
<dbReference type="AlphaFoldDB" id="A0A8S1HF91"/>
<feature type="chain" id="PRO_5035722983" description="Shavenoid isoform B-like N-terminal domain-containing protein" evidence="3">
    <location>
        <begin position="17"/>
        <end position="548"/>
    </location>
</feature>
<evidence type="ECO:0000259" key="4">
    <source>
        <dbReference type="Pfam" id="PF23328"/>
    </source>
</evidence>
<keyword evidence="2" id="KW-0472">Membrane</keyword>
<dbReference type="InterPro" id="IPR057507">
    <property type="entry name" value="Sha_B-like_N"/>
</dbReference>
<feature type="region of interest" description="Disordered" evidence="1">
    <location>
        <begin position="381"/>
        <end position="439"/>
    </location>
</feature>
<feature type="signal peptide" evidence="3">
    <location>
        <begin position="1"/>
        <end position="16"/>
    </location>
</feature>
<sequence>MMIVFCIFWLFSTTSAGPVVLPTTSSATTSSGFRPIDGLIQSVVRKPGLTDTIFPTICPPSCAQFFRAIDQEVNSSLSNKCACACPPENPLYLATEGFCTNRIDDCRQTIRWNSSAATETTVPVVPLFARSVILPDIGLLWEEAKIGVSAAGHVNCSITRVFFENLQHRWKSPSKRNLFDISTFDQRPVIFFRGNEADASSLVGSVIQLKLSCARWMPEEYCIAIRVAGISGTDNMDLPVSPGNDDLQILLVLGLVCFVLATLAVTFVVWNVCWKIKKRKLVSDFQMQFIYHFKQQQEAQKMAALENGLEGGADVDNSQGRDNRRRLFFSAEYLEREMLENPPPMAEQFLHDLRRMVDCARDRIRQRRFVPMLITIPEVSEENHQRKSYAEEEVGSSDSCQESPRSEAKSVDSGRESKEDSDDSGRDDDEQQFDGVNRVSNIVNAFETKLNTRPSQLPVLNYRRPPPPEVPPKPPPASRLPTLIGHPSPRPHSRTLSVANAVEVEEVPPRSGNFKGRSLKERKGYAVFPGDGTINKSLPRRPKRPGFD</sequence>
<organism evidence="5 6">
    <name type="scientific">Caenorhabditis auriculariae</name>
    <dbReference type="NCBI Taxonomy" id="2777116"/>
    <lineage>
        <taxon>Eukaryota</taxon>
        <taxon>Metazoa</taxon>
        <taxon>Ecdysozoa</taxon>
        <taxon>Nematoda</taxon>
        <taxon>Chromadorea</taxon>
        <taxon>Rhabditida</taxon>
        <taxon>Rhabditina</taxon>
        <taxon>Rhabditomorpha</taxon>
        <taxon>Rhabditoidea</taxon>
        <taxon>Rhabditidae</taxon>
        <taxon>Peloderinae</taxon>
        <taxon>Caenorhabditis</taxon>
    </lineage>
</organism>
<feature type="compositionally biased region" description="Basic and acidic residues" evidence="1">
    <location>
        <begin position="404"/>
        <end position="418"/>
    </location>
</feature>
<protein>
    <recommendedName>
        <fullName evidence="4">Shavenoid isoform B-like N-terminal domain-containing protein</fullName>
    </recommendedName>
</protein>
<dbReference type="PANTHER" id="PTHR39387:SF1">
    <property type="entry name" value="SHAVENOID, ISOFORM B"/>
    <property type="match status" value="1"/>
</dbReference>
<dbReference type="Proteomes" id="UP000835052">
    <property type="component" value="Unassembled WGS sequence"/>
</dbReference>
<feature type="compositionally biased region" description="Acidic residues" evidence="1">
    <location>
        <begin position="419"/>
        <end position="432"/>
    </location>
</feature>
<feature type="compositionally biased region" description="Pro residues" evidence="1">
    <location>
        <begin position="464"/>
        <end position="478"/>
    </location>
</feature>
<comment type="caution">
    <text evidence="5">The sequence shown here is derived from an EMBL/GenBank/DDBJ whole genome shotgun (WGS) entry which is preliminary data.</text>
</comment>
<dbReference type="Pfam" id="PF23328">
    <property type="entry name" value="Sha_B_N"/>
    <property type="match status" value="1"/>
</dbReference>
<keyword evidence="6" id="KW-1185">Reference proteome</keyword>
<keyword evidence="2" id="KW-1133">Transmembrane helix</keyword>
<dbReference type="PANTHER" id="PTHR39387">
    <property type="entry name" value="SHAVENOID, ISOFORM B"/>
    <property type="match status" value="1"/>
</dbReference>
<keyword evidence="2" id="KW-0812">Transmembrane</keyword>
<feature type="region of interest" description="Disordered" evidence="1">
    <location>
        <begin position="455"/>
        <end position="492"/>
    </location>
</feature>
<evidence type="ECO:0000313" key="6">
    <source>
        <dbReference type="Proteomes" id="UP000835052"/>
    </source>
</evidence>
<dbReference type="GO" id="GO:0005938">
    <property type="term" value="C:cell cortex"/>
    <property type="evidence" value="ECO:0007669"/>
    <property type="project" value="TreeGrafter"/>
</dbReference>
<feature type="region of interest" description="Disordered" evidence="1">
    <location>
        <begin position="525"/>
        <end position="548"/>
    </location>
</feature>
<dbReference type="EMBL" id="CAJGYM010000024">
    <property type="protein sequence ID" value="CAD6191990.1"/>
    <property type="molecule type" value="Genomic_DNA"/>
</dbReference>
<name>A0A8S1HF91_9PELO</name>
<dbReference type="OrthoDB" id="5822275at2759"/>
<accession>A0A8S1HF91</accession>
<feature type="transmembrane region" description="Helical" evidence="2">
    <location>
        <begin position="249"/>
        <end position="270"/>
    </location>
</feature>
<keyword evidence="3" id="KW-0732">Signal</keyword>
<proteinExistence type="predicted"/>
<evidence type="ECO:0000313" key="5">
    <source>
        <dbReference type="EMBL" id="CAD6191990.1"/>
    </source>
</evidence>
<feature type="compositionally biased region" description="Basic and acidic residues" evidence="1">
    <location>
        <begin position="381"/>
        <end position="390"/>
    </location>
</feature>
<reference evidence="5" key="1">
    <citation type="submission" date="2020-10" db="EMBL/GenBank/DDBJ databases">
        <authorList>
            <person name="Kikuchi T."/>
        </authorList>
    </citation>
    <scope>NUCLEOTIDE SEQUENCE</scope>
    <source>
        <strain evidence="5">NKZ352</strain>
    </source>
</reference>
<gene>
    <name evidence="5" type="ORF">CAUJ_LOCUS7909</name>
</gene>
<evidence type="ECO:0000256" key="3">
    <source>
        <dbReference type="SAM" id="SignalP"/>
    </source>
</evidence>
<feature type="compositionally biased region" description="Basic residues" evidence="1">
    <location>
        <begin position="538"/>
        <end position="548"/>
    </location>
</feature>
<evidence type="ECO:0000256" key="2">
    <source>
        <dbReference type="SAM" id="Phobius"/>
    </source>
</evidence>
<feature type="domain" description="Shavenoid isoform B-like N-terminal" evidence="4">
    <location>
        <begin position="41"/>
        <end position="104"/>
    </location>
</feature>